<keyword evidence="2" id="KW-0560">Oxidoreductase</keyword>
<evidence type="ECO:0000313" key="4">
    <source>
        <dbReference type="EMBL" id="KAK0733161.1"/>
    </source>
</evidence>
<dbReference type="PANTHER" id="PTHR47706">
    <property type="entry name" value="NMRA-LIKE FAMILY PROTEIN"/>
    <property type="match status" value="1"/>
</dbReference>
<proteinExistence type="predicted"/>
<evidence type="ECO:0000259" key="3">
    <source>
        <dbReference type="Pfam" id="PF05368"/>
    </source>
</evidence>
<dbReference type="AlphaFoldDB" id="A0AA40ED93"/>
<dbReference type="PANTHER" id="PTHR47706:SF9">
    <property type="entry name" value="NMRA-LIKE DOMAIN-CONTAINING PROTEIN-RELATED"/>
    <property type="match status" value="1"/>
</dbReference>
<dbReference type="InterPro" id="IPR051609">
    <property type="entry name" value="NmrA/Isoflavone_reductase-like"/>
</dbReference>
<name>A0AA40ED93_9PEZI</name>
<evidence type="ECO:0000313" key="5">
    <source>
        <dbReference type="Proteomes" id="UP001172101"/>
    </source>
</evidence>
<dbReference type="Proteomes" id="UP001172101">
    <property type="component" value="Unassembled WGS sequence"/>
</dbReference>
<feature type="domain" description="NmrA-like" evidence="3">
    <location>
        <begin position="6"/>
        <end position="77"/>
    </location>
</feature>
<keyword evidence="5" id="KW-1185">Reference proteome</keyword>
<dbReference type="GeneID" id="85319592"/>
<dbReference type="InterPro" id="IPR008030">
    <property type="entry name" value="NmrA-like"/>
</dbReference>
<dbReference type="RefSeq" id="XP_060302038.1">
    <property type="nucleotide sequence ID" value="XM_060436322.1"/>
</dbReference>
<feature type="non-terminal residue" evidence="4">
    <location>
        <position position="1"/>
    </location>
</feature>
<sequence>LNITEVDYENIAEVTKALHGVDVFISAVGNPGLDAQIRLIDAAVAAGVKRLLPSEFGADAEHPRQKDFPLYVAKRRIVD</sequence>
<accession>A0AA40ED93</accession>
<dbReference type="Gene3D" id="3.40.50.720">
    <property type="entry name" value="NAD(P)-binding Rossmann-like Domain"/>
    <property type="match status" value="1"/>
</dbReference>
<gene>
    <name evidence="4" type="ORF">B0T26DRAFT_631133</name>
</gene>
<dbReference type="EMBL" id="JAUIRO010000001">
    <property type="protein sequence ID" value="KAK0733161.1"/>
    <property type="molecule type" value="Genomic_DNA"/>
</dbReference>
<organism evidence="4 5">
    <name type="scientific">Lasiosphaeria miniovina</name>
    <dbReference type="NCBI Taxonomy" id="1954250"/>
    <lineage>
        <taxon>Eukaryota</taxon>
        <taxon>Fungi</taxon>
        <taxon>Dikarya</taxon>
        <taxon>Ascomycota</taxon>
        <taxon>Pezizomycotina</taxon>
        <taxon>Sordariomycetes</taxon>
        <taxon>Sordariomycetidae</taxon>
        <taxon>Sordariales</taxon>
        <taxon>Lasiosphaeriaceae</taxon>
        <taxon>Lasiosphaeria</taxon>
    </lineage>
</organism>
<comment type="caution">
    <text evidence="4">The sequence shown here is derived from an EMBL/GenBank/DDBJ whole genome shotgun (WGS) entry which is preliminary data.</text>
</comment>
<evidence type="ECO:0000256" key="2">
    <source>
        <dbReference type="ARBA" id="ARBA00023002"/>
    </source>
</evidence>
<dbReference type="Pfam" id="PF05368">
    <property type="entry name" value="NmrA"/>
    <property type="match status" value="1"/>
</dbReference>
<dbReference type="GO" id="GO:0016491">
    <property type="term" value="F:oxidoreductase activity"/>
    <property type="evidence" value="ECO:0007669"/>
    <property type="project" value="UniProtKB-KW"/>
</dbReference>
<protein>
    <recommendedName>
        <fullName evidence="3">NmrA-like domain-containing protein</fullName>
    </recommendedName>
</protein>
<dbReference type="SUPFAM" id="SSF51735">
    <property type="entry name" value="NAD(P)-binding Rossmann-fold domains"/>
    <property type="match status" value="1"/>
</dbReference>
<dbReference type="InterPro" id="IPR036291">
    <property type="entry name" value="NAD(P)-bd_dom_sf"/>
</dbReference>
<reference evidence="4" key="1">
    <citation type="submission" date="2023-06" db="EMBL/GenBank/DDBJ databases">
        <title>Genome-scale phylogeny and comparative genomics of the fungal order Sordariales.</title>
        <authorList>
            <consortium name="Lawrence Berkeley National Laboratory"/>
            <person name="Hensen N."/>
            <person name="Bonometti L."/>
            <person name="Westerberg I."/>
            <person name="Brannstrom I.O."/>
            <person name="Guillou S."/>
            <person name="Cros-Aarteil S."/>
            <person name="Calhoun S."/>
            <person name="Haridas S."/>
            <person name="Kuo A."/>
            <person name="Mondo S."/>
            <person name="Pangilinan J."/>
            <person name="Riley R."/>
            <person name="LaButti K."/>
            <person name="Andreopoulos B."/>
            <person name="Lipzen A."/>
            <person name="Chen C."/>
            <person name="Yanf M."/>
            <person name="Daum C."/>
            <person name="Ng V."/>
            <person name="Clum A."/>
            <person name="Steindorff A."/>
            <person name="Ohm R."/>
            <person name="Martin F."/>
            <person name="Silar P."/>
            <person name="Natvig D."/>
            <person name="Lalanne C."/>
            <person name="Gautier V."/>
            <person name="Ament-velasquez S.L."/>
            <person name="Kruys A."/>
            <person name="Hutchinson M.I."/>
            <person name="Powell A.J."/>
            <person name="Barry K."/>
            <person name="Miller A.N."/>
            <person name="Grigoriev I.V."/>
            <person name="Debuchy R."/>
            <person name="Gladieux P."/>
            <person name="Thoren M.H."/>
            <person name="Johannesson H."/>
        </authorList>
    </citation>
    <scope>NUCLEOTIDE SEQUENCE</scope>
    <source>
        <strain evidence="4">SMH2392-1A</strain>
    </source>
</reference>
<evidence type="ECO:0000256" key="1">
    <source>
        <dbReference type="ARBA" id="ARBA00022857"/>
    </source>
</evidence>
<keyword evidence="1" id="KW-0521">NADP</keyword>